<evidence type="ECO:0000313" key="9">
    <source>
        <dbReference type="EMBL" id="GMA26266.1"/>
    </source>
</evidence>
<evidence type="ECO:0000256" key="6">
    <source>
        <dbReference type="SAM" id="MobiDB-lite"/>
    </source>
</evidence>
<dbReference type="Gene3D" id="3.30.479.30">
    <property type="entry name" value="Band 7 domain"/>
    <property type="match status" value="1"/>
</dbReference>
<comment type="subcellular location">
    <subcellularLocation>
        <location evidence="1">Membrane</location>
        <topology evidence="1">Single-pass membrane protein</topology>
    </subcellularLocation>
</comment>
<evidence type="ECO:0000256" key="2">
    <source>
        <dbReference type="ARBA" id="ARBA00008164"/>
    </source>
</evidence>
<comment type="caution">
    <text evidence="9">The sequence shown here is derived from an EMBL/GenBank/DDBJ whole genome shotgun (WGS) entry which is preliminary data.</text>
</comment>
<sequence length="428" mass="46640">MNNDPSAGTIVAWIVIALVAIFVIVSLVKAVRIVPQAVSLIVERLGRYSRTLDAGFHLLVPYVDRVRAGVDLREQVVSFPPQPVITSDNLVVSIDTVIYFQVTNPKAAVYEIANYITAIEQLTVTTLRNVIGSMDLEQTLTSRDQINGQLRGVLDEATGKWGIRVNRVELKSIDPPASVQGSMEQQMRAERDRRATILTAEGVKQSQILTAEGEKQSNILRAEGQAQAAILRAEGEARAILQVFDAIHEGDADPKLLAYQYLQMLPQIANGTASKLWVVPTEFTAALGSIAKGFGGDGGPVGPGADPTRAAPRAAPRARASSGSVRRSASRRSRTRRRRWPRPGARPRPRRPTRPAPGRSPACRSTRGPSVASAPVAGRCRLRRPGSAGSILVPSAARRRRRHRRPTPVRTVRPDRRRPTPPAVTARR</sequence>
<reference evidence="10" key="1">
    <citation type="journal article" date="2019" name="Int. J. Syst. Evol. Microbiol.">
        <title>The Global Catalogue of Microorganisms (GCM) 10K type strain sequencing project: providing services to taxonomists for standard genome sequencing and annotation.</title>
        <authorList>
            <consortium name="The Broad Institute Genomics Platform"/>
            <consortium name="The Broad Institute Genome Sequencing Center for Infectious Disease"/>
            <person name="Wu L."/>
            <person name="Ma J."/>
        </authorList>
    </citation>
    <scope>NUCLEOTIDE SEQUENCE [LARGE SCALE GENOMIC DNA]</scope>
    <source>
        <strain evidence="10">NBRC 106348</strain>
    </source>
</reference>
<feature type="compositionally biased region" description="Basic residues" evidence="6">
    <location>
        <begin position="397"/>
        <end position="407"/>
    </location>
</feature>
<dbReference type="Pfam" id="PF01145">
    <property type="entry name" value="Band_7"/>
    <property type="match status" value="1"/>
</dbReference>
<organism evidence="9 10">
    <name type="scientific">Luteimicrobium album</name>
    <dbReference type="NCBI Taxonomy" id="1054550"/>
    <lineage>
        <taxon>Bacteria</taxon>
        <taxon>Bacillati</taxon>
        <taxon>Actinomycetota</taxon>
        <taxon>Actinomycetes</taxon>
        <taxon>Micrococcales</taxon>
        <taxon>Luteimicrobium</taxon>
    </lineage>
</organism>
<dbReference type="CDD" id="cd08829">
    <property type="entry name" value="SPFH_paraslipin"/>
    <property type="match status" value="1"/>
</dbReference>
<feature type="transmembrane region" description="Helical" evidence="7">
    <location>
        <begin position="6"/>
        <end position="28"/>
    </location>
</feature>
<keyword evidence="5 7" id="KW-0472">Membrane</keyword>
<evidence type="ECO:0000256" key="4">
    <source>
        <dbReference type="ARBA" id="ARBA00022989"/>
    </source>
</evidence>
<name>A0ABQ6I7K5_9MICO</name>
<evidence type="ECO:0000256" key="5">
    <source>
        <dbReference type="ARBA" id="ARBA00023136"/>
    </source>
</evidence>
<accession>A0ABQ6I7K5</accession>
<keyword evidence="4 7" id="KW-1133">Transmembrane helix</keyword>
<gene>
    <name evidence="9" type="ORF">GCM10025864_40250</name>
</gene>
<evidence type="ECO:0000259" key="8">
    <source>
        <dbReference type="SMART" id="SM00244"/>
    </source>
</evidence>
<feature type="compositionally biased region" description="Basic residues" evidence="6">
    <location>
        <begin position="328"/>
        <end position="353"/>
    </location>
</feature>
<keyword evidence="10" id="KW-1185">Reference proteome</keyword>
<comment type="similarity">
    <text evidence="2">Belongs to the band 7/mec-2 family.</text>
</comment>
<dbReference type="SMART" id="SM00244">
    <property type="entry name" value="PHB"/>
    <property type="match status" value="1"/>
</dbReference>
<dbReference type="InterPro" id="IPR001972">
    <property type="entry name" value="Stomatin_HflK_fam"/>
</dbReference>
<evidence type="ECO:0000256" key="7">
    <source>
        <dbReference type="SAM" id="Phobius"/>
    </source>
</evidence>
<feature type="region of interest" description="Disordered" evidence="6">
    <location>
        <begin position="298"/>
        <end position="428"/>
    </location>
</feature>
<dbReference type="SUPFAM" id="SSF117892">
    <property type="entry name" value="Band 7/SPFH domain"/>
    <property type="match status" value="1"/>
</dbReference>
<dbReference type="InterPro" id="IPR018080">
    <property type="entry name" value="Band_7/stomatin-like_CS"/>
</dbReference>
<dbReference type="InterPro" id="IPR036013">
    <property type="entry name" value="Band_7/SPFH_dom_sf"/>
</dbReference>
<dbReference type="InterPro" id="IPR050710">
    <property type="entry name" value="Band7/mec-2_domain"/>
</dbReference>
<proteinExistence type="inferred from homology"/>
<evidence type="ECO:0000313" key="10">
    <source>
        <dbReference type="Proteomes" id="UP001157091"/>
    </source>
</evidence>
<dbReference type="PANTHER" id="PTHR43327:SF10">
    <property type="entry name" value="STOMATIN-LIKE PROTEIN 2, MITOCHONDRIAL"/>
    <property type="match status" value="1"/>
</dbReference>
<evidence type="ECO:0000256" key="3">
    <source>
        <dbReference type="ARBA" id="ARBA00022692"/>
    </source>
</evidence>
<protein>
    <recommendedName>
        <fullName evidence="8">Band 7 domain-containing protein</fullName>
    </recommendedName>
</protein>
<dbReference type="PANTHER" id="PTHR43327">
    <property type="entry name" value="STOMATIN-LIKE PROTEIN 2, MITOCHONDRIAL"/>
    <property type="match status" value="1"/>
</dbReference>
<feature type="compositionally biased region" description="Low complexity" evidence="6">
    <location>
        <begin position="303"/>
        <end position="327"/>
    </location>
</feature>
<dbReference type="Proteomes" id="UP001157091">
    <property type="component" value="Unassembled WGS sequence"/>
</dbReference>
<feature type="domain" description="Band 7" evidence="8">
    <location>
        <begin position="29"/>
        <end position="187"/>
    </location>
</feature>
<keyword evidence="3 7" id="KW-0812">Transmembrane</keyword>
<dbReference type="PRINTS" id="PR00721">
    <property type="entry name" value="STOMATIN"/>
</dbReference>
<evidence type="ECO:0000256" key="1">
    <source>
        <dbReference type="ARBA" id="ARBA00004167"/>
    </source>
</evidence>
<dbReference type="InterPro" id="IPR001107">
    <property type="entry name" value="Band_7"/>
</dbReference>
<dbReference type="EMBL" id="BSUK01000001">
    <property type="protein sequence ID" value="GMA26266.1"/>
    <property type="molecule type" value="Genomic_DNA"/>
</dbReference>
<dbReference type="PROSITE" id="PS01270">
    <property type="entry name" value="BAND_7"/>
    <property type="match status" value="1"/>
</dbReference>